<keyword evidence="10" id="KW-1185">Reference proteome</keyword>
<dbReference type="PANTHER" id="PTHR24075">
    <property type="entry name" value="SEC63 DOMAIN-CONTAINING"/>
    <property type="match status" value="1"/>
</dbReference>
<dbReference type="Pfam" id="PF02889">
    <property type="entry name" value="Sec63"/>
    <property type="match status" value="1"/>
</dbReference>
<dbReference type="EMBL" id="JANJYJ010000004">
    <property type="protein sequence ID" value="KAK3219640.1"/>
    <property type="molecule type" value="Genomic_DNA"/>
</dbReference>
<evidence type="ECO:0000313" key="10">
    <source>
        <dbReference type="Proteomes" id="UP001281410"/>
    </source>
</evidence>
<keyword evidence="3" id="KW-0812">Transmembrane</keyword>
<dbReference type="SUPFAM" id="SSF81296">
    <property type="entry name" value="E set domains"/>
    <property type="match status" value="1"/>
</dbReference>
<dbReference type="PANTHER" id="PTHR24075:SF5">
    <property type="entry name" value="U5 SMALL NUCLEAR RIBONUCLEOPROTEIN 200 KDA HELICASE"/>
    <property type="match status" value="1"/>
</dbReference>
<sequence length="157" mass="17930">MMIGRSGCRCQIPNYLIARFCNRFPNIDMSYEVQDDENFSAGVNITLPVTLKRDLEGNIEVGPVNASMYPKAKEESWWLVVGDTKSTNQLLAIKRVFLQRKSSVKLEFAAPAQPGKKTYTLYLMCDPYLGCDQEYSFCVHVKDSTDPYKDGMREYSK</sequence>
<dbReference type="InterPro" id="IPR035892">
    <property type="entry name" value="C2_domain_sf"/>
</dbReference>
<reference evidence="9" key="1">
    <citation type="journal article" date="2023" name="Plant J.">
        <title>Genome sequences and population genomics provide insights into the demographic history, inbreeding, and mutation load of two 'living fossil' tree species of Dipteronia.</title>
        <authorList>
            <person name="Feng Y."/>
            <person name="Comes H.P."/>
            <person name="Chen J."/>
            <person name="Zhu S."/>
            <person name="Lu R."/>
            <person name="Zhang X."/>
            <person name="Li P."/>
            <person name="Qiu J."/>
            <person name="Olsen K.M."/>
            <person name="Qiu Y."/>
        </authorList>
    </citation>
    <scope>NUCLEOTIDE SEQUENCE</scope>
    <source>
        <strain evidence="9">NBL</strain>
    </source>
</reference>
<evidence type="ECO:0000259" key="8">
    <source>
        <dbReference type="Pfam" id="PF02889"/>
    </source>
</evidence>
<dbReference type="InterPro" id="IPR014756">
    <property type="entry name" value="Ig_E-set"/>
</dbReference>
<evidence type="ECO:0000256" key="1">
    <source>
        <dbReference type="ARBA" id="ARBA00004141"/>
    </source>
</evidence>
<keyword evidence="7" id="KW-0143">Chaperone</keyword>
<dbReference type="GO" id="GO:0016020">
    <property type="term" value="C:membrane"/>
    <property type="evidence" value="ECO:0007669"/>
    <property type="project" value="UniProtKB-SubCell"/>
</dbReference>
<dbReference type="GO" id="GO:0003724">
    <property type="term" value="F:RNA helicase activity"/>
    <property type="evidence" value="ECO:0007669"/>
    <property type="project" value="TreeGrafter"/>
</dbReference>
<evidence type="ECO:0000256" key="4">
    <source>
        <dbReference type="ARBA" id="ARBA00022824"/>
    </source>
</evidence>
<dbReference type="GO" id="GO:0005783">
    <property type="term" value="C:endoplasmic reticulum"/>
    <property type="evidence" value="ECO:0007669"/>
    <property type="project" value="UniProtKB-SubCell"/>
</dbReference>
<dbReference type="GO" id="GO:0005681">
    <property type="term" value="C:spliceosomal complex"/>
    <property type="evidence" value="ECO:0007669"/>
    <property type="project" value="TreeGrafter"/>
</dbReference>
<comment type="subcellular location">
    <subcellularLocation>
        <location evidence="2">Endoplasmic reticulum</location>
    </subcellularLocation>
    <subcellularLocation>
        <location evidence="1">Membrane</location>
        <topology evidence="1">Multi-pass membrane protein</topology>
    </subcellularLocation>
</comment>
<accession>A0AAE0EAR4</accession>
<organism evidence="9 10">
    <name type="scientific">Dipteronia sinensis</name>
    <dbReference type="NCBI Taxonomy" id="43782"/>
    <lineage>
        <taxon>Eukaryota</taxon>
        <taxon>Viridiplantae</taxon>
        <taxon>Streptophyta</taxon>
        <taxon>Embryophyta</taxon>
        <taxon>Tracheophyta</taxon>
        <taxon>Spermatophyta</taxon>
        <taxon>Magnoliopsida</taxon>
        <taxon>eudicotyledons</taxon>
        <taxon>Gunneridae</taxon>
        <taxon>Pentapetalae</taxon>
        <taxon>rosids</taxon>
        <taxon>malvids</taxon>
        <taxon>Sapindales</taxon>
        <taxon>Sapindaceae</taxon>
        <taxon>Hippocastanoideae</taxon>
        <taxon>Acereae</taxon>
        <taxon>Dipteronia</taxon>
    </lineage>
</organism>
<name>A0AAE0EAR4_9ROSI</name>
<protein>
    <recommendedName>
        <fullName evidence="8">SEC63 domain-containing protein</fullName>
    </recommendedName>
</protein>
<evidence type="ECO:0000256" key="3">
    <source>
        <dbReference type="ARBA" id="ARBA00022692"/>
    </source>
</evidence>
<dbReference type="Proteomes" id="UP001281410">
    <property type="component" value="Unassembled WGS sequence"/>
</dbReference>
<dbReference type="GO" id="GO:0000388">
    <property type="term" value="P:spliceosome conformational change to release U4 (or U4atac) and U1 (or U11)"/>
    <property type="evidence" value="ECO:0007669"/>
    <property type="project" value="TreeGrafter"/>
</dbReference>
<dbReference type="AlphaFoldDB" id="A0AAE0EAR4"/>
<evidence type="ECO:0000256" key="2">
    <source>
        <dbReference type="ARBA" id="ARBA00004240"/>
    </source>
</evidence>
<dbReference type="GO" id="GO:0003723">
    <property type="term" value="F:RNA binding"/>
    <property type="evidence" value="ECO:0007669"/>
    <property type="project" value="TreeGrafter"/>
</dbReference>
<keyword evidence="5" id="KW-1133">Transmembrane helix</keyword>
<dbReference type="InterPro" id="IPR004179">
    <property type="entry name" value="Sec63-dom"/>
</dbReference>
<evidence type="ECO:0000313" key="9">
    <source>
        <dbReference type="EMBL" id="KAK3219640.1"/>
    </source>
</evidence>
<evidence type="ECO:0000256" key="5">
    <source>
        <dbReference type="ARBA" id="ARBA00022989"/>
    </source>
</evidence>
<dbReference type="FunFam" id="2.60.40.150:FF:000133">
    <property type="entry name" value="Pre-mRNA splicing helicase, putative"/>
    <property type="match status" value="1"/>
</dbReference>
<gene>
    <name evidence="9" type="ORF">Dsin_013610</name>
</gene>
<evidence type="ECO:0000256" key="7">
    <source>
        <dbReference type="ARBA" id="ARBA00023186"/>
    </source>
</evidence>
<comment type="caution">
    <text evidence="9">The sequence shown here is derived from an EMBL/GenBank/DDBJ whole genome shotgun (WGS) entry which is preliminary data.</text>
</comment>
<keyword evidence="6" id="KW-0472">Membrane</keyword>
<keyword evidence="4" id="KW-0256">Endoplasmic reticulum</keyword>
<evidence type="ECO:0000256" key="6">
    <source>
        <dbReference type="ARBA" id="ARBA00023136"/>
    </source>
</evidence>
<dbReference type="Gene3D" id="2.60.40.150">
    <property type="entry name" value="C2 domain"/>
    <property type="match status" value="1"/>
</dbReference>
<feature type="domain" description="SEC63" evidence="8">
    <location>
        <begin position="18"/>
        <end position="137"/>
    </location>
</feature>
<proteinExistence type="predicted"/>